<accession>A0ABU4S3S3</accession>
<dbReference type="EMBL" id="JAXAFO010000105">
    <property type="protein sequence ID" value="MDX6851599.1"/>
    <property type="molecule type" value="Genomic_DNA"/>
</dbReference>
<gene>
    <name evidence="1" type="ORF">SCD92_19715</name>
</gene>
<organism evidence="1 2">
    <name type="scientific">Gilvimarinus gilvus</name>
    <dbReference type="NCBI Taxonomy" id="3058038"/>
    <lineage>
        <taxon>Bacteria</taxon>
        <taxon>Pseudomonadati</taxon>
        <taxon>Pseudomonadota</taxon>
        <taxon>Gammaproteobacteria</taxon>
        <taxon>Cellvibrionales</taxon>
        <taxon>Cellvibrionaceae</taxon>
        <taxon>Gilvimarinus</taxon>
    </lineage>
</organism>
<reference evidence="1 2" key="1">
    <citation type="submission" date="2023-11" db="EMBL/GenBank/DDBJ databases">
        <title>Gilvimarinus fulvus sp. nov., isolated from the surface of Kelp.</title>
        <authorList>
            <person name="Sun Y.Y."/>
            <person name="Gong Y."/>
            <person name="Du Z.J."/>
        </authorList>
    </citation>
    <scope>NUCLEOTIDE SEQUENCE [LARGE SCALE GENOMIC DNA]</scope>
    <source>
        <strain evidence="1 2">SDUM040013</strain>
    </source>
</reference>
<evidence type="ECO:0000313" key="2">
    <source>
        <dbReference type="Proteomes" id="UP001273505"/>
    </source>
</evidence>
<protein>
    <submittedName>
        <fullName evidence="1">Uncharacterized protein</fullName>
    </submittedName>
</protein>
<dbReference type="Proteomes" id="UP001273505">
    <property type="component" value="Unassembled WGS sequence"/>
</dbReference>
<comment type="caution">
    <text evidence="1">The sequence shown here is derived from an EMBL/GenBank/DDBJ whole genome shotgun (WGS) entry which is preliminary data.</text>
</comment>
<evidence type="ECO:0000313" key="1">
    <source>
        <dbReference type="EMBL" id="MDX6851599.1"/>
    </source>
</evidence>
<proteinExistence type="predicted"/>
<sequence length="192" mass="21645">SRDDFREDKELLVMLEKLEYLGKRSLPTLRAEIRREHCRESLLAELVRQVFGSSKYLSGSYRYVPKCIAKQNRDPEYYPDFSTVQSIAKFLVYKDLGLVGTITAESTGYALNNLCADVWSDYPAGESIISDKELAATLYFHSAARSDAVELCGFLGFNVDPDDTLLLAAISLNQLANGYHVLAYGRYVNDDF</sequence>
<feature type="non-terminal residue" evidence="1">
    <location>
        <position position="1"/>
    </location>
</feature>
<keyword evidence="2" id="KW-1185">Reference proteome</keyword>
<dbReference type="RefSeq" id="WP_319835162.1">
    <property type="nucleotide sequence ID" value="NZ_JAXAFO010000105.1"/>
</dbReference>
<name>A0ABU4S3S3_9GAMM</name>